<evidence type="ECO:0000313" key="2">
    <source>
        <dbReference type="Proteomes" id="UP000435112"/>
    </source>
</evidence>
<dbReference type="Proteomes" id="UP000435112">
    <property type="component" value="Unassembled WGS sequence"/>
</dbReference>
<accession>A0A6A3HI51</accession>
<proteinExistence type="predicted"/>
<gene>
    <name evidence="1" type="ORF">PR002_g27745</name>
</gene>
<sequence>MCLPFPLDDELCSCLAGAACASCCLAGAAQAAEEDRCRRDFYSPRRVYVQPVVVKEYYPPSHPQQGYAYARPVGKV</sequence>
<organism evidence="1 2">
    <name type="scientific">Phytophthora rubi</name>
    <dbReference type="NCBI Taxonomy" id="129364"/>
    <lineage>
        <taxon>Eukaryota</taxon>
        <taxon>Sar</taxon>
        <taxon>Stramenopiles</taxon>
        <taxon>Oomycota</taxon>
        <taxon>Peronosporomycetes</taxon>
        <taxon>Peronosporales</taxon>
        <taxon>Peronosporaceae</taxon>
        <taxon>Phytophthora</taxon>
    </lineage>
</organism>
<comment type="caution">
    <text evidence="1">The sequence shown here is derived from an EMBL/GenBank/DDBJ whole genome shotgun (WGS) entry which is preliminary data.</text>
</comment>
<reference evidence="1 2" key="1">
    <citation type="submission" date="2018-09" db="EMBL/GenBank/DDBJ databases">
        <title>Genomic investigation of the strawberry pathogen Phytophthora fragariae indicates pathogenicity is determined by transcriptional variation in three key races.</title>
        <authorList>
            <person name="Adams T.M."/>
            <person name="Armitage A.D."/>
            <person name="Sobczyk M.K."/>
            <person name="Bates H.J."/>
            <person name="Dunwell J.M."/>
            <person name="Nellist C.F."/>
            <person name="Harrison R.J."/>
        </authorList>
    </citation>
    <scope>NUCLEOTIDE SEQUENCE [LARGE SCALE GENOMIC DNA]</scope>
    <source>
        <strain evidence="1 2">SCRP324</strain>
    </source>
</reference>
<evidence type="ECO:0000313" key="1">
    <source>
        <dbReference type="EMBL" id="KAE8968465.1"/>
    </source>
</evidence>
<dbReference type="AlphaFoldDB" id="A0A6A3HI51"/>
<dbReference type="EMBL" id="QXFU01004501">
    <property type="protein sequence ID" value="KAE8968465.1"/>
    <property type="molecule type" value="Genomic_DNA"/>
</dbReference>
<protein>
    <submittedName>
        <fullName evidence="1">Uncharacterized protein</fullName>
    </submittedName>
</protein>
<dbReference type="OrthoDB" id="10321182at2759"/>
<name>A0A6A3HI51_9STRA</name>